<reference evidence="1 2" key="1">
    <citation type="journal article" date="2014" name="PLoS Genet.">
        <title>Phylogenetically driven sequencing of extremely halophilic archaea reveals strategies for static and dynamic osmo-response.</title>
        <authorList>
            <person name="Becker E.A."/>
            <person name="Seitzer P.M."/>
            <person name="Tritt A."/>
            <person name="Larsen D."/>
            <person name="Krusor M."/>
            <person name="Yao A.I."/>
            <person name="Wu D."/>
            <person name="Madern D."/>
            <person name="Eisen J.A."/>
            <person name="Darling A.E."/>
            <person name="Facciotti M.T."/>
        </authorList>
    </citation>
    <scope>NUCLEOTIDE SEQUENCE [LARGE SCALE GENOMIC DNA]</scope>
    <source>
        <strain evidence="1 2">JCM 10879</strain>
    </source>
</reference>
<sequence length="104" mass="11702">MVDAQWSELEGTELEYGGDGWELTSEVDVRNTGTLREVEARRVDGVCKRAASLRFELAGDERSPSVNAGNVSGGFHRLERHRQYLVVSDPQRTYRSGLRGIVHR</sequence>
<evidence type="ECO:0000313" key="2">
    <source>
        <dbReference type="Proteomes" id="UP000011607"/>
    </source>
</evidence>
<dbReference type="STRING" id="1227454.C446_10910"/>
<comment type="caution">
    <text evidence="1">The sequence shown here is derived from an EMBL/GenBank/DDBJ whole genome shotgun (WGS) entry which is preliminary data.</text>
</comment>
<protein>
    <submittedName>
        <fullName evidence="1">Uncharacterized protein</fullName>
    </submittedName>
</protein>
<dbReference type="OrthoDB" id="275508at2157"/>
<dbReference type="RefSeq" id="WP_006673093.1">
    <property type="nucleotide sequence ID" value="NZ_AOMA01000107.1"/>
</dbReference>
<dbReference type="AlphaFoldDB" id="M0LYC6"/>
<proteinExistence type="predicted"/>
<organism evidence="1 2">
    <name type="scientific">Halobiforma nitratireducens JCM 10879</name>
    <dbReference type="NCBI Taxonomy" id="1227454"/>
    <lineage>
        <taxon>Archaea</taxon>
        <taxon>Methanobacteriati</taxon>
        <taxon>Methanobacteriota</taxon>
        <taxon>Stenosarchaea group</taxon>
        <taxon>Halobacteria</taxon>
        <taxon>Halobacteriales</taxon>
        <taxon>Natrialbaceae</taxon>
        <taxon>Halobiforma</taxon>
    </lineage>
</organism>
<dbReference type="EMBL" id="AOMA01000107">
    <property type="protein sequence ID" value="EMA37359.1"/>
    <property type="molecule type" value="Genomic_DNA"/>
</dbReference>
<dbReference type="Proteomes" id="UP000011607">
    <property type="component" value="Unassembled WGS sequence"/>
</dbReference>
<gene>
    <name evidence="1" type="ORF">C446_10910</name>
</gene>
<evidence type="ECO:0000313" key="1">
    <source>
        <dbReference type="EMBL" id="EMA37359.1"/>
    </source>
</evidence>
<accession>M0LYC6</accession>
<name>M0LYC6_9EURY</name>
<keyword evidence="2" id="KW-1185">Reference proteome</keyword>
<dbReference type="eggNOG" id="arCOG11880">
    <property type="taxonomic scope" value="Archaea"/>
</dbReference>